<dbReference type="CDD" id="cd02696">
    <property type="entry name" value="MurNAc-LAA"/>
    <property type="match status" value="1"/>
</dbReference>
<dbReference type="InterPro" id="IPR050695">
    <property type="entry name" value="N-acetylmuramoyl_amidase_3"/>
</dbReference>
<proteinExistence type="predicted"/>
<dbReference type="Gene3D" id="3.40.630.40">
    <property type="entry name" value="Zn-dependent exopeptidases"/>
    <property type="match status" value="1"/>
</dbReference>
<dbReference type="EMBL" id="JACXYU010000001">
    <property type="protein sequence ID" value="MBD3930524.1"/>
    <property type="molecule type" value="Genomic_DNA"/>
</dbReference>
<name>A0A927IBG1_9ACTN</name>
<evidence type="ECO:0000259" key="4">
    <source>
        <dbReference type="SMART" id="SM00646"/>
    </source>
</evidence>
<feature type="compositionally biased region" description="Basic and acidic residues" evidence="2">
    <location>
        <begin position="79"/>
        <end position="91"/>
    </location>
</feature>
<comment type="caution">
    <text evidence="5">The sequence shown here is derived from an EMBL/GenBank/DDBJ whole genome shotgun (WGS) entry which is preliminary data.</text>
</comment>
<feature type="compositionally biased region" description="Basic and acidic residues" evidence="2">
    <location>
        <begin position="145"/>
        <end position="164"/>
    </location>
</feature>
<dbReference type="PANTHER" id="PTHR30404:SF0">
    <property type="entry name" value="N-ACETYLMURAMOYL-L-ALANINE AMIDASE AMIC"/>
    <property type="match status" value="1"/>
</dbReference>
<feature type="region of interest" description="Disordered" evidence="2">
    <location>
        <begin position="28"/>
        <end position="114"/>
    </location>
</feature>
<dbReference type="AlphaFoldDB" id="A0A927IBG1"/>
<evidence type="ECO:0000256" key="2">
    <source>
        <dbReference type="SAM" id="MobiDB-lite"/>
    </source>
</evidence>
<protein>
    <submittedName>
        <fullName evidence="5">N-acetylmuramoyl-L-alanine amidase</fullName>
    </submittedName>
</protein>
<accession>A0A927IBG1</accession>
<dbReference type="GO" id="GO:0008745">
    <property type="term" value="F:N-acetylmuramoyl-L-alanine amidase activity"/>
    <property type="evidence" value="ECO:0007669"/>
    <property type="project" value="InterPro"/>
</dbReference>
<sequence>MSRPRRAFLAVAVLLPCALVALAVPHLTRPDSGRPAPRPEAAEPTAAPGATESPRSAPSPQSPDGDARPLAGTVVVLDPGHHPANREHPEAISRQVDVGTHRKECDTTGTATESGRAEAEFTLDLARRVRERLEERGARVVLTQDGDRGDGRGGGPERARPYGPCVDERARIGNEEGADAVVSLHADGAGPTHRGFHVILPAAVHEGEADTRAITGPSRALGTRLVEHFARATGTSPATYLGPRTAESGLDVRDDLGGLNLSTVPKVFLECGNLRNARDAALLTDAAWRDRAARGITEGLAEFLTEDRA</sequence>
<feature type="compositionally biased region" description="Low complexity" evidence="2">
    <location>
        <begin position="42"/>
        <end position="54"/>
    </location>
</feature>
<dbReference type="GO" id="GO:0030288">
    <property type="term" value="C:outer membrane-bounded periplasmic space"/>
    <property type="evidence" value="ECO:0007669"/>
    <property type="project" value="TreeGrafter"/>
</dbReference>
<feature type="chain" id="PRO_5036920047" evidence="3">
    <location>
        <begin position="24"/>
        <end position="309"/>
    </location>
</feature>
<dbReference type="Pfam" id="PF01520">
    <property type="entry name" value="Amidase_3"/>
    <property type="match status" value="1"/>
</dbReference>
<gene>
    <name evidence="5" type="ORF">IF129_02895</name>
</gene>
<evidence type="ECO:0000313" key="5">
    <source>
        <dbReference type="EMBL" id="MBD3930524.1"/>
    </source>
</evidence>
<evidence type="ECO:0000256" key="3">
    <source>
        <dbReference type="SAM" id="SignalP"/>
    </source>
</evidence>
<evidence type="ECO:0000313" key="6">
    <source>
        <dbReference type="Proteomes" id="UP000632289"/>
    </source>
</evidence>
<dbReference type="SMART" id="SM00646">
    <property type="entry name" value="Ami_3"/>
    <property type="match status" value="1"/>
</dbReference>
<reference evidence="5" key="1">
    <citation type="submission" date="2020-09" db="EMBL/GenBank/DDBJ databases">
        <title>Secondary metabolite and genome analysis of marine Streptomyces chumphonensis KK1-2T.</title>
        <authorList>
            <person name="Phongsopitanun W."/>
            <person name="Kanchanasin P."/>
            <person name="Pittayakhajonwut P."/>
            <person name="Suwanborirux K."/>
            <person name="Tanasupawat S."/>
        </authorList>
    </citation>
    <scope>NUCLEOTIDE SEQUENCE</scope>
    <source>
        <strain evidence="5">KK1-2</strain>
    </source>
</reference>
<dbReference type="PANTHER" id="PTHR30404">
    <property type="entry name" value="N-ACETYLMURAMOYL-L-ALANINE AMIDASE"/>
    <property type="match status" value="1"/>
</dbReference>
<dbReference type="GO" id="GO:0009253">
    <property type="term" value="P:peptidoglycan catabolic process"/>
    <property type="evidence" value="ECO:0007669"/>
    <property type="project" value="InterPro"/>
</dbReference>
<feature type="region of interest" description="Disordered" evidence="2">
    <location>
        <begin position="143"/>
        <end position="164"/>
    </location>
</feature>
<organism evidence="5 6">
    <name type="scientific">Streptomyces chumphonensis</name>
    <dbReference type="NCBI Taxonomy" id="1214925"/>
    <lineage>
        <taxon>Bacteria</taxon>
        <taxon>Bacillati</taxon>
        <taxon>Actinomycetota</taxon>
        <taxon>Actinomycetes</taxon>
        <taxon>Kitasatosporales</taxon>
        <taxon>Streptomycetaceae</taxon>
        <taxon>Streptomyces</taxon>
    </lineage>
</organism>
<feature type="domain" description="MurNAc-LAA" evidence="4">
    <location>
        <begin position="170"/>
        <end position="301"/>
    </location>
</feature>
<keyword evidence="6" id="KW-1185">Reference proteome</keyword>
<keyword evidence="1" id="KW-0378">Hydrolase</keyword>
<dbReference type="SUPFAM" id="SSF53187">
    <property type="entry name" value="Zn-dependent exopeptidases"/>
    <property type="match status" value="1"/>
</dbReference>
<dbReference type="Proteomes" id="UP000632289">
    <property type="component" value="Unassembled WGS sequence"/>
</dbReference>
<dbReference type="InterPro" id="IPR002508">
    <property type="entry name" value="MurNAc-LAA_cat"/>
</dbReference>
<feature type="signal peptide" evidence="3">
    <location>
        <begin position="1"/>
        <end position="23"/>
    </location>
</feature>
<evidence type="ECO:0000256" key="1">
    <source>
        <dbReference type="ARBA" id="ARBA00022801"/>
    </source>
</evidence>
<keyword evidence="3" id="KW-0732">Signal</keyword>
<dbReference type="RefSeq" id="WP_191207792.1">
    <property type="nucleotide sequence ID" value="NZ_BAABKL010000039.1"/>
</dbReference>